<dbReference type="CDD" id="cd00614">
    <property type="entry name" value="CGS_like"/>
    <property type="match status" value="1"/>
</dbReference>
<dbReference type="InterPro" id="IPR054542">
    <property type="entry name" value="Cys_met_metab_PP"/>
</dbReference>
<evidence type="ECO:0000256" key="3">
    <source>
        <dbReference type="ARBA" id="ARBA00022679"/>
    </source>
</evidence>
<dbReference type="GO" id="GO:0019346">
    <property type="term" value="P:transsulfuration"/>
    <property type="evidence" value="ECO:0007669"/>
    <property type="project" value="InterPro"/>
</dbReference>
<keyword evidence="4 5" id="KW-0663">Pyridoxal phosphate</keyword>
<dbReference type="EMBL" id="HBGE01026653">
    <property type="protein sequence ID" value="CAD9118483.1"/>
    <property type="molecule type" value="Transcribed_RNA"/>
</dbReference>
<dbReference type="SUPFAM" id="SSF53383">
    <property type="entry name" value="PLP-dependent transferases"/>
    <property type="match status" value="1"/>
</dbReference>
<comment type="similarity">
    <text evidence="2 6">Belongs to the trans-sulfuration enzymes family.</text>
</comment>
<evidence type="ECO:0000256" key="2">
    <source>
        <dbReference type="ARBA" id="ARBA00009077"/>
    </source>
</evidence>
<dbReference type="InterPro" id="IPR015422">
    <property type="entry name" value="PyrdxlP-dep_Trfase_small"/>
</dbReference>
<evidence type="ECO:0000256" key="4">
    <source>
        <dbReference type="ARBA" id="ARBA00022898"/>
    </source>
</evidence>
<dbReference type="PANTHER" id="PTHR43797">
    <property type="entry name" value="HOMOCYSTEINE/CYSTEINE SYNTHASE"/>
    <property type="match status" value="1"/>
</dbReference>
<evidence type="ECO:0008006" key="8">
    <source>
        <dbReference type="Google" id="ProtNLM"/>
    </source>
</evidence>
<evidence type="ECO:0000256" key="6">
    <source>
        <dbReference type="RuleBase" id="RU362118"/>
    </source>
</evidence>
<dbReference type="NCBIfam" id="TIGR01326">
    <property type="entry name" value="OAH_OAS_sulfhy"/>
    <property type="match status" value="1"/>
</dbReference>
<dbReference type="GO" id="GO:0030170">
    <property type="term" value="F:pyridoxal phosphate binding"/>
    <property type="evidence" value="ECO:0007669"/>
    <property type="project" value="InterPro"/>
</dbReference>
<dbReference type="InterPro" id="IPR000277">
    <property type="entry name" value="Cys/Met-Metab_PyrdxlP-dep_enz"/>
</dbReference>
<dbReference type="PIRSF" id="PIRSF001434">
    <property type="entry name" value="CGS"/>
    <property type="match status" value="1"/>
</dbReference>
<dbReference type="Pfam" id="PF01053">
    <property type="entry name" value="Cys_Met_Meta_PP"/>
    <property type="match status" value="1"/>
</dbReference>
<dbReference type="Gene3D" id="3.40.640.10">
    <property type="entry name" value="Type I PLP-dependent aspartate aminotransferase-like (Major domain)"/>
    <property type="match status" value="1"/>
</dbReference>
<dbReference type="GO" id="GO:0005737">
    <property type="term" value="C:cytoplasm"/>
    <property type="evidence" value="ECO:0007669"/>
    <property type="project" value="TreeGrafter"/>
</dbReference>
<reference evidence="7" key="1">
    <citation type="submission" date="2021-01" db="EMBL/GenBank/DDBJ databases">
        <authorList>
            <person name="Corre E."/>
            <person name="Pelletier E."/>
            <person name="Niang G."/>
            <person name="Scheremetjew M."/>
            <person name="Finn R."/>
            <person name="Kale V."/>
            <person name="Holt S."/>
            <person name="Cochrane G."/>
            <person name="Meng A."/>
            <person name="Brown T."/>
            <person name="Cohen L."/>
        </authorList>
    </citation>
    <scope>NUCLEOTIDE SEQUENCE</scope>
    <source>
        <strain evidence="7">OF101</strain>
    </source>
</reference>
<gene>
    <name evidence="7" type="ORF">ACAT0790_LOCUS16033</name>
</gene>
<sequence length="455" mass="49035">MSATKEFGGRMPDGATPKDNFSTMCLYAGQQPDPVSGARVTPIVQSTGFVFRDTEDAAEKFGLKTFGPIYTRIGNPTCDALEAKVAALEGGSQALSVSSGHAAQFICFSNLMFSGDNFIATNKLYGGSVTQFSRQFAQFGWECRFVDVDDYEGMKSKIDDKTKAIYCEAICNPGGVIVDLEKLAAIAHEHGLPLICDNTTASPYLCRPFEWGVDIVLHSATKFLCGHGNALAGFIVEKGDFDWGKSGKFPILSKPCDSYHGLNIYETFGKDGPVAEMFGTKGKTGIAFCIAAKVLGLRDCGPCLSPFNAFLVSMGIETLPLRMEKHCANALTVAKYLESHPKVAKVSYAGLESSKYKPLVDKYCPKGGSSLFTFSCKGGFEAAQKVVNSVKMISLVANLGDTRTLIAHPASMMHSQLTEEQQRDAGADPEVIRLSIGIEDVQDIISDFAQALEQV</sequence>
<evidence type="ECO:0000313" key="7">
    <source>
        <dbReference type="EMBL" id="CAD9118483.1"/>
    </source>
</evidence>
<evidence type="ECO:0000256" key="1">
    <source>
        <dbReference type="ARBA" id="ARBA00001933"/>
    </source>
</evidence>
<dbReference type="GO" id="GO:0004124">
    <property type="term" value="F:cysteine synthase activity"/>
    <property type="evidence" value="ECO:0007669"/>
    <property type="project" value="TreeGrafter"/>
</dbReference>
<comment type="cofactor">
    <cofactor evidence="1 6">
        <name>pyridoxal 5'-phosphate</name>
        <dbReference type="ChEBI" id="CHEBI:597326"/>
    </cofactor>
</comment>
<dbReference type="InterPro" id="IPR006235">
    <property type="entry name" value="OAc-hSer/O-AcSer_sulfhydrylase"/>
</dbReference>
<dbReference type="AlphaFoldDB" id="A0A7S1M306"/>
<dbReference type="GO" id="GO:0071269">
    <property type="term" value="P:L-homocysteine biosynthetic process"/>
    <property type="evidence" value="ECO:0007669"/>
    <property type="project" value="TreeGrafter"/>
</dbReference>
<dbReference type="InterPro" id="IPR015424">
    <property type="entry name" value="PyrdxlP-dep_Trfase"/>
</dbReference>
<dbReference type="FunFam" id="3.40.640.10:FF:000035">
    <property type="entry name" value="O-succinylhomoserine sulfhydrylase"/>
    <property type="match status" value="1"/>
</dbReference>
<feature type="modified residue" description="N6-(pyridoxal phosphate)lysine" evidence="5">
    <location>
        <position position="222"/>
    </location>
</feature>
<name>A0A7S1M306_ALECA</name>
<dbReference type="PANTHER" id="PTHR43797:SF2">
    <property type="entry name" value="HOMOCYSTEINE_CYSTEINE SYNTHASE"/>
    <property type="match status" value="1"/>
</dbReference>
<dbReference type="Gene3D" id="3.90.1150.10">
    <property type="entry name" value="Aspartate Aminotransferase, domain 1"/>
    <property type="match status" value="1"/>
</dbReference>
<keyword evidence="3" id="KW-0808">Transferase</keyword>
<dbReference type="InterPro" id="IPR015421">
    <property type="entry name" value="PyrdxlP-dep_Trfase_major"/>
</dbReference>
<accession>A0A7S1M306</accession>
<organism evidence="7">
    <name type="scientific">Alexandrium catenella</name>
    <name type="common">Red tide dinoflagellate</name>
    <name type="synonym">Gonyaulax catenella</name>
    <dbReference type="NCBI Taxonomy" id="2925"/>
    <lineage>
        <taxon>Eukaryota</taxon>
        <taxon>Sar</taxon>
        <taxon>Alveolata</taxon>
        <taxon>Dinophyceae</taxon>
        <taxon>Gonyaulacales</taxon>
        <taxon>Pyrocystaceae</taxon>
        <taxon>Alexandrium</taxon>
    </lineage>
</organism>
<proteinExistence type="inferred from homology"/>
<dbReference type="GO" id="GO:0003961">
    <property type="term" value="F:O-acetylhomoserine aminocarboxypropyltransferase activity"/>
    <property type="evidence" value="ECO:0007669"/>
    <property type="project" value="TreeGrafter"/>
</dbReference>
<dbReference type="PROSITE" id="PS00868">
    <property type="entry name" value="CYS_MET_METAB_PP"/>
    <property type="match status" value="1"/>
</dbReference>
<dbReference type="GO" id="GO:0006535">
    <property type="term" value="P:cysteine biosynthetic process from serine"/>
    <property type="evidence" value="ECO:0007669"/>
    <property type="project" value="TreeGrafter"/>
</dbReference>
<evidence type="ECO:0000256" key="5">
    <source>
        <dbReference type="PIRSR" id="PIRSR001434-2"/>
    </source>
</evidence>
<protein>
    <recommendedName>
        <fullName evidence="8">O-acetylhomoserine aminocarboxypropyltransferase</fullName>
    </recommendedName>
</protein>